<evidence type="ECO:0000256" key="2">
    <source>
        <dbReference type="ARBA" id="ARBA00022679"/>
    </source>
</evidence>
<dbReference type="Proteomes" id="UP000595663">
    <property type="component" value="Chromosome"/>
</dbReference>
<evidence type="ECO:0000259" key="7">
    <source>
        <dbReference type="Pfam" id="PF02782"/>
    </source>
</evidence>
<feature type="domain" description="Carbohydrate kinase FGGY N-terminal" evidence="6">
    <location>
        <begin position="6"/>
        <end position="224"/>
    </location>
</feature>
<dbReference type="InterPro" id="IPR018484">
    <property type="entry name" value="FGGY_N"/>
</dbReference>
<feature type="domain" description="Carbohydrate kinase FGGY C-terminal" evidence="7">
    <location>
        <begin position="288"/>
        <end position="432"/>
    </location>
</feature>
<dbReference type="EMBL" id="AP014545">
    <property type="protein sequence ID" value="BBB26654.1"/>
    <property type="molecule type" value="Genomic_DNA"/>
</dbReference>
<sequence>MHSDLCLVMDQGSHSSRAMIFDRFGHCHSQGQVRIKTQLTQPNRAEQQPEQILISLKRAALEAISTLKREDRARLRNAALITQQSSMLCWDADSGSALTPVISWQDRRGSHYIDEIMPLASMIRQLTGLYPNAHLAASKLRWCLDHLSFTTAKHRVRGGPIAAWLIKQLVHEQPDLVDGVNASRTMLYSINEKNWHPELLNLFELPDSLLPTICPSTFHFGTLRLPGCELPLDFVSGGQAAALFAFGPPSQENLHINLGIGGSLNRVLTERGLHPQEKLLHSLVLSGKQPLFSAEGTVNGVANALEWALNICRPESQNLDEWPAQFPDPPLFMNMVGGVGSPYWNALDRSCWLNDSEDPKARMVAVMESIIFLICNNIVAMSALPKAKQIIIGGGVSQLDYICQGIADLSGISVLRYEQHELSSLGAAWHAMPNSHREFKPETQFSPRENIPLEERYKKWLEVFREHLAKLDD</sequence>
<dbReference type="AlphaFoldDB" id="A0A7R6SSS5"/>
<dbReference type="InterPro" id="IPR018485">
    <property type="entry name" value="FGGY_C"/>
</dbReference>
<proteinExistence type="inferred from homology"/>
<dbReference type="GO" id="GO:0004370">
    <property type="term" value="F:glycerol kinase activity"/>
    <property type="evidence" value="ECO:0007669"/>
    <property type="project" value="UniProtKB-EC"/>
</dbReference>
<accession>A0A7R6SSS5</accession>
<evidence type="ECO:0000313" key="9">
    <source>
        <dbReference type="Proteomes" id="UP000595663"/>
    </source>
</evidence>
<dbReference type="SUPFAM" id="SSF53067">
    <property type="entry name" value="Actin-like ATPase domain"/>
    <property type="match status" value="2"/>
</dbReference>
<dbReference type="Pfam" id="PF00370">
    <property type="entry name" value="FGGY_N"/>
    <property type="match status" value="1"/>
</dbReference>
<evidence type="ECO:0000256" key="5">
    <source>
        <dbReference type="ARBA" id="ARBA00022840"/>
    </source>
</evidence>
<dbReference type="PIRSF" id="PIRSF000538">
    <property type="entry name" value="GlpK"/>
    <property type="match status" value="1"/>
</dbReference>
<dbReference type="PANTHER" id="PTHR10196:SF69">
    <property type="entry name" value="GLYCEROL KINASE"/>
    <property type="match status" value="1"/>
</dbReference>
<dbReference type="PANTHER" id="PTHR10196">
    <property type="entry name" value="SUGAR KINASE"/>
    <property type="match status" value="1"/>
</dbReference>
<name>A0A7R6SSS5_9GAMM</name>
<evidence type="ECO:0000259" key="6">
    <source>
        <dbReference type="Pfam" id="PF00370"/>
    </source>
</evidence>
<evidence type="ECO:0000313" key="8">
    <source>
        <dbReference type="EMBL" id="BBB26654.1"/>
    </source>
</evidence>
<dbReference type="GO" id="GO:0005829">
    <property type="term" value="C:cytosol"/>
    <property type="evidence" value="ECO:0007669"/>
    <property type="project" value="TreeGrafter"/>
</dbReference>
<reference evidence="8 9" key="1">
    <citation type="journal article" date="2008" name="Int. J. Syst. Evol. Microbiol.">
        <title>Amphritea japonica sp. nov. and Amphritea balenae sp. nov., isolated from the sediment adjacent to sperm whale carcasses off Kagoshima, Japan.</title>
        <authorList>
            <person name="Miyazaki M."/>
            <person name="Nogi Y."/>
            <person name="Fujiwara Y."/>
            <person name="Kawato M."/>
            <person name="Nagahama T."/>
            <person name="Kubokawa K."/>
            <person name="Horikoshi K."/>
        </authorList>
    </citation>
    <scope>NUCLEOTIDE SEQUENCE [LARGE SCALE GENOMIC DNA]</scope>
    <source>
        <strain evidence="8 9">ATCC BAA-1530</strain>
    </source>
</reference>
<dbReference type="GO" id="GO:0006071">
    <property type="term" value="P:glycerol metabolic process"/>
    <property type="evidence" value="ECO:0007669"/>
    <property type="project" value="TreeGrafter"/>
</dbReference>
<evidence type="ECO:0000256" key="1">
    <source>
        <dbReference type="ARBA" id="ARBA00009156"/>
    </source>
</evidence>
<keyword evidence="9" id="KW-1185">Reference proteome</keyword>
<evidence type="ECO:0000256" key="3">
    <source>
        <dbReference type="ARBA" id="ARBA00022741"/>
    </source>
</evidence>
<protein>
    <submittedName>
        <fullName evidence="8">Glycerol kinase</fullName>
        <ecNumber evidence="8">2.7.1.30</ecNumber>
    </submittedName>
</protein>
<evidence type="ECO:0000256" key="4">
    <source>
        <dbReference type="ARBA" id="ARBA00022777"/>
    </source>
</evidence>
<dbReference type="InterPro" id="IPR000577">
    <property type="entry name" value="Carb_kinase_FGGY"/>
</dbReference>
<dbReference type="Pfam" id="PF02782">
    <property type="entry name" value="FGGY_C"/>
    <property type="match status" value="1"/>
</dbReference>
<keyword evidence="2 8" id="KW-0808">Transferase</keyword>
<dbReference type="Gene3D" id="3.30.420.40">
    <property type="match status" value="2"/>
</dbReference>
<dbReference type="EC" id="2.7.1.30" evidence="8"/>
<keyword evidence="3" id="KW-0547">Nucleotide-binding</keyword>
<dbReference type="OrthoDB" id="9805576at2"/>
<dbReference type="InterPro" id="IPR043129">
    <property type="entry name" value="ATPase_NBD"/>
</dbReference>
<comment type="similarity">
    <text evidence="1">Belongs to the FGGY kinase family.</text>
</comment>
<dbReference type="GO" id="GO:0005524">
    <property type="term" value="F:ATP binding"/>
    <property type="evidence" value="ECO:0007669"/>
    <property type="project" value="UniProtKB-KW"/>
</dbReference>
<keyword evidence="5" id="KW-0067">ATP-binding</keyword>
<organism evidence="8 9">
    <name type="scientific">Amphritea japonica ATCC BAA-1530</name>
    <dbReference type="NCBI Taxonomy" id="1278309"/>
    <lineage>
        <taxon>Bacteria</taxon>
        <taxon>Pseudomonadati</taxon>
        <taxon>Pseudomonadota</taxon>
        <taxon>Gammaproteobacteria</taxon>
        <taxon>Oceanospirillales</taxon>
        <taxon>Oceanospirillaceae</taxon>
        <taxon>Amphritea</taxon>
    </lineage>
</organism>
<keyword evidence="4 8" id="KW-0418">Kinase</keyword>
<dbReference type="RefSeq" id="WP_083935239.1">
    <property type="nucleotide sequence ID" value="NZ_AP014545.1"/>
</dbReference>
<gene>
    <name evidence="8" type="primary">glpK</name>
    <name evidence="8" type="ORF">AMJAP_2063</name>
</gene>
<dbReference type="KEGG" id="ajp:AMJAP_2063"/>